<evidence type="ECO:0000256" key="3">
    <source>
        <dbReference type="ARBA" id="ARBA00022840"/>
    </source>
</evidence>
<dbReference type="Proteomes" id="UP001165368">
    <property type="component" value="Unassembled WGS sequence"/>
</dbReference>
<dbReference type="InterPro" id="IPR035434">
    <property type="entry name" value="GCL_bact_plant"/>
</dbReference>
<dbReference type="InterPro" id="IPR006336">
    <property type="entry name" value="GCS2"/>
</dbReference>
<dbReference type="EC" id="6.3.2.2" evidence="5"/>
<reference evidence="7" key="1">
    <citation type="submission" date="2022-01" db="EMBL/GenBank/DDBJ databases">
        <authorList>
            <person name="Jo J.-H."/>
            <person name="Im W.-T."/>
        </authorList>
    </citation>
    <scope>NUCLEOTIDE SEQUENCE</scope>
    <source>
        <strain evidence="7">I2-34</strain>
    </source>
</reference>
<keyword evidence="1 5" id="KW-0436">Ligase</keyword>
<evidence type="ECO:0000256" key="4">
    <source>
        <dbReference type="ARBA" id="ARBA00048819"/>
    </source>
</evidence>
<name>A0ABS9LAH7_9MICC</name>
<comment type="function">
    <text evidence="5">Catalyzes the synthesis of gamma-glutamylcysteine (gamma-GC). This compound is used as substrate for the biosynthesis of the low-molecular thiol compound ergothioneine.</text>
</comment>
<dbReference type="PANTHER" id="PTHR34378:SF1">
    <property type="entry name" value="GLUTAMATE--CYSTEINE LIGASE, CHLOROPLASTIC"/>
    <property type="match status" value="1"/>
</dbReference>
<dbReference type="Pfam" id="PF04107">
    <property type="entry name" value="GCS2"/>
    <property type="match status" value="1"/>
</dbReference>
<comment type="caution">
    <text evidence="7">The sequence shown here is derived from an EMBL/GenBank/DDBJ whole genome shotgun (WGS) entry which is preliminary data.</text>
</comment>
<comment type="similarity">
    <text evidence="5 6">Belongs to the glutamate--cysteine ligase type 2 family. EgtA subfamily.</text>
</comment>
<comment type="pathway">
    <text evidence="5">Amino-acid biosynthesis; ergothioneine biosynthesis.</text>
</comment>
<keyword evidence="2 5" id="KW-0547">Nucleotide-binding</keyword>
<dbReference type="Gene3D" id="3.30.590.20">
    <property type="match status" value="1"/>
</dbReference>
<dbReference type="EMBL" id="JAKLTQ010000015">
    <property type="protein sequence ID" value="MCG2623670.1"/>
    <property type="molecule type" value="Genomic_DNA"/>
</dbReference>
<comment type="catalytic activity">
    <reaction evidence="4 5 6">
        <text>L-cysteine + L-glutamate + ATP = gamma-L-glutamyl-L-cysteine + ADP + phosphate + H(+)</text>
        <dbReference type="Rhea" id="RHEA:13285"/>
        <dbReference type="ChEBI" id="CHEBI:15378"/>
        <dbReference type="ChEBI" id="CHEBI:29985"/>
        <dbReference type="ChEBI" id="CHEBI:30616"/>
        <dbReference type="ChEBI" id="CHEBI:35235"/>
        <dbReference type="ChEBI" id="CHEBI:43474"/>
        <dbReference type="ChEBI" id="CHEBI:58173"/>
        <dbReference type="ChEBI" id="CHEBI:456216"/>
        <dbReference type="EC" id="6.3.2.2"/>
    </reaction>
</comment>
<accession>A0ABS9LAH7</accession>
<evidence type="ECO:0000256" key="2">
    <source>
        <dbReference type="ARBA" id="ARBA00022741"/>
    </source>
</evidence>
<gene>
    <name evidence="5" type="primary">egtA</name>
    <name evidence="7" type="ORF">LVY72_17390</name>
</gene>
<protein>
    <recommendedName>
        <fullName evidence="5">Glutamate--cysteine ligase EgtA</fullName>
        <ecNumber evidence="5">6.3.2.2</ecNumber>
    </recommendedName>
    <alternativeName>
        <fullName evidence="5">Gamma-glutamylcysteine synthase</fullName>
        <shortName evidence="5">GCS</shortName>
        <shortName evidence="5">Gamma-ECS</shortName>
    </alternativeName>
</protein>
<dbReference type="PANTHER" id="PTHR34378">
    <property type="entry name" value="GLUTAMATE--CYSTEINE LIGASE, CHLOROPLASTIC"/>
    <property type="match status" value="1"/>
</dbReference>
<dbReference type="RefSeq" id="WP_237823269.1">
    <property type="nucleotide sequence ID" value="NZ_JAKLTQ010000015.1"/>
</dbReference>
<evidence type="ECO:0000313" key="7">
    <source>
        <dbReference type="EMBL" id="MCG2623670.1"/>
    </source>
</evidence>
<dbReference type="SUPFAM" id="SSF55931">
    <property type="entry name" value="Glutamine synthetase/guanido kinase"/>
    <property type="match status" value="1"/>
</dbReference>
<keyword evidence="8" id="KW-1185">Reference proteome</keyword>
<dbReference type="PIRSF" id="PIRSF017901">
    <property type="entry name" value="GCL"/>
    <property type="match status" value="1"/>
</dbReference>
<sequence length="436" mass="46704">MTEEADARPSVEAEPVSEEDAEAYVASVCFRAGPPGAVGIEAERLVHARTDAGRPVTVPDLRAVLAPLGNRLPGGGALSFEPGGQVEVSSACANHPRDLLPDVRADLAAVDRLLEEAGLAPGPLALDPLRPPRRSLDLPRYAAMQRHFDAAGPSGRTMMCSTASLQVCLEAGPDPQQARKRWERAHRLLPVLVAMFANSPFQHGRSTGWKSTRQRVWSRIEAARTEAVPARHPGVDPAEAWARYALDAPLLCLPADDGGWDAPPGLTLRAWLQTRRPRPATRADVAYHLTTLFPPVRPRGFLELRAFDAQAGADWEAAAVVVWALMDDAGAAAAADAACGRLGPKAPTLDDAARLGLDHPALAAMAEECAGAVLDALPRWGLDATGQRRVKAFAEAYPLRGRCPADARLEHWRRTGELYPGHSARTAEDPECEEGS</sequence>
<evidence type="ECO:0000313" key="8">
    <source>
        <dbReference type="Proteomes" id="UP001165368"/>
    </source>
</evidence>
<dbReference type="InterPro" id="IPR014746">
    <property type="entry name" value="Gln_synth/guanido_kin_cat_dom"/>
</dbReference>
<organism evidence="7 8">
    <name type="scientific">Arthrobacter hankyongi</name>
    <dbReference type="NCBI Taxonomy" id="2904801"/>
    <lineage>
        <taxon>Bacteria</taxon>
        <taxon>Bacillati</taxon>
        <taxon>Actinomycetota</taxon>
        <taxon>Actinomycetes</taxon>
        <taxon>Micrococcales</taxon>
        <taxon>Micrococcaceae</taxon>
        <taxon>Arthrobacter</taxon>
    </lineage>
</organism>
<keyword evidence="3 5" id="KW-0067">ATP-binding</keyword>
<evidence type="ECO:0000256" key="6">
    <source>
        <dbReference type="PIRNR" id="PIRNR017901"/>
    </source>
</evidence>
<dbReference type="HAMAP" id="MF_02034">
    <property type="entry name" value="EgtA"/>
    <property type="match status" value="1"/>
</dbReference>
<proteinExistence type="inferred from homology"/>
<evidence type="ECO:0000256" key="5">
    <source>
        <dbReference type="HAMAP-Rule" id="MF_02034"/>
    </source>
</evidence>
<evidence type="ECO:0000256" key="1">
    <source>
        <dbReference type="ARBA" id="ARBA00022598"/>
    </source>
</evidence>
<dbReference type="InterPro" id="IPR017809">
    <property type="entry name" value="EgtA_Actinobacteria"/>
</dbReference>
<dbReference type="GO" id="GO:0016874">
    <property type="term" value="F:ligase activity"/>
    <property type="evidence" value="ECO:0007669"/>
    <property type="project" value="UniProtKB-KW"/>
</dbReference>